<protein>
    <recommendedName>
        <fullName evidence="3">histidine kinase</fullName>
        <ecNumber evidence="3">2.7.13.3</ecNumber>
    </recommendedName>
</protein>
<evidence type="ECO:0000256" key="9">
    <source>
        <dbReference type="ARBA" id="ARBA00022840"/>
    </source>
</evidence>
<dbReference type="SUPFAM" id="SSF55874">
    <property type="entry name" value="ATPase domain of HSP90 chaperone/DNA topoisomerase II/histidine kinase"/>
    <property type="match status" value="1"/>
</dbReference>
<keyword evidence="7" id="KW-0547">Nucleotide-binding</keyword>
<feature type="transmembrane region" description="Helical" evidence="10">
    <location>
        <begin position="167"/>
        <end position="188"/>
    </location>
</feature>
<dbReference type="GO" id="GO:0000155">
    <property type="term" value="F:phosphorelay sensor kinase activity"/>
    <property type="evidence" value="ECO:0007669"/>
    <property type="project" value="InterPro"/>
</dbReference>
<dbReference type="CDD" id="cd00082">
    <property type="entry name" value="HisKA"/>
    <property type="match status" value="1"/>
</dbReference>
<evidence type="ECO:0000256" key="6">
    <source>
        <dbReference type="ARBA" id="ARBA00022679"/>
    </source>
</evidence>
<keyword evidence="6" id="KW-0808">Transferase</keyword>
<feature type="transmembrane region" description="Helical" evidence="10">
    <location>
        <begin position="131"/>
        <end position="147"/>
    </location>
</feature>
<comment type="caution">
    <text evidence="12">The sequence shown here is derived from an EMBL/GenBank/DDBJ whole genome shotgun (WGS) entry which is preliminary data.</text>
</comment>
<reference evidence="12 13" key="1">
    <citation type="submission" date="2018-06" db="EMBL/GenBank/DDBJ databases">
        <title>Genomic Encyclopedia of Archaeal and Bacterial Type Strains, Phase II (KMG-II): from individual species to whole genera.</title>
        <authorList>
            <person name="Goeker M."/>
        </authorList>
    </citation>
    <scope>NUCLEOTIDE SEQUENCE [LARGE SCALE GENOMIC DNA]</scope>
    <source>
        <strain evidence="12 13">DSM 22009</strain>
    </source>
</reference>
<evidence type="ECO:0000256" key="4">
    <source>
        <dbReference type="ARBA" id="ARBA00022475"/>
    </source>
</evidence>
<dbReference type="SMART" id="SM00388">
    <property type="entry name" value="HisKA"/>
    <property type="match status" value="1"/>
</dbReference>
<dbReference type="EMBL" id="QKZL01000013">
    <property type="protein sequence ID" value="PZX14449.1"/>
    <property type="molecule type" value="Genomic_DNA"/>
</dbReference>
<feature type="transmembrane region" description="Helical" evidence="10">
    <location>
        <begin position="54"/>
        <end position="74"/>
    </location>
</feature>
<evidence type="ECO:0000256" key="1">
    <source>
        <dbReference type="ARBA" id="ARBA00000085"/>
    </source>
</evidence>
<gene>
    <name evidence="12" type="ORF">LX81_02823</name>
</gene>
<dbReference type="InterPro" id="IPR050980">
    <property type="entry name" value="2C_sensor_his_kinase"/>
</dbReference>
<keyword evidence="10" id="KW-0812">Transmembrane</keyword>
<proteinExistence type="predicted"/>
<dbReference type="AlphaFoldDB" id="A0A2W7PY12"/>
<sequence length="437" mass="47274">MPIEARGPAMLVPAEEAANRQNLFLLTQLRWIAAAGQIATILVVHFGLGIALPLGPMALVVLLLLAANIATLLVHRRRPHVSNGEIFGQILLDVAGLTAQLHFSGGASNPFVMLYLLQIILGAVLLTPRAAWALLSLTGLFFAALMYDPLSRDLMLTPSGNVPPLHVLGSLICFLLASALLVYFIGQIGRNLRQRDRRLGDLKRQAVEEEHIVRLGLLASGAAHELGTPLSVLSVLVADWQRTPQIREDEELTADIEEMQNQLDRCKAIVTGILMSSGEARGETVSRTSVGAFLRETVAEWQATRPTGRIAFRNTFEPDREILADPALRQVIASLFDNAFEAVPDTIRVTATRHEDNLLLTIEDSGPGFSDEVLENFGRPYSSTKGRPGSGLGLYLVVNVVRQLGGRVSARNLDAGGAAVTLTLPLDRLSPENVHGA</sequence>
<dbReference type="Gene3D" id="3.30.565.10">
    <property type="entry name" value="Histidine kinase-like ATPase, C-terminal domain"/>
    <property type="match status" value="1"/>
</dbReference>
<feature type="domain" description="Histidine kinase" evidence="11">
    <location>
        <begin position="221"/>
        <end position="428"/>
    </location>
</feature>
<evidence type="ECO:0000313" key="12">
    <source>
        <dbReference type="EMBL" id="PZX14449.1"/>
    </source>
</evidence>
<keyword evidence="9" id="KW-0067">ATP-binding</keyword>
<evidence type="ECO:0000256" key="10">
    <source>
        <dbReference type="SAM" id="Phobius"/>
    </source>
</evidence>
<keyword evidence="10" id="KW-1133">Transmembrane helix</keyword>
<dbReference type="RefSeq" id="WP_211322769.1">
    <property type="nucleotide sequence ID" value="NZ_QKZL01000013.1"/>
</dbReference>
<keyword evidence="4" id="KW-1003">Cell membrane</keyword>
<accession>A0A2W7PY12</accession>
<dbReference type="Proteomes" id="UP000248916">
    <property type="component" value="Unassembled WGS sequence"/>
</dbReference>
<evidence type="ECO:0000256" key="7">
    <source>
        <dbReference type="ARBA" id="ARBA00022741"/>
    </source>
</evidence>
<dbReference type="PRINTS" id="PR00344">
    <property type="entry name" value="BCTRLSENSOR"/>
</dbReference>
<dbReference type="Gene3D" id="1.10.287.130">
    <property type="match status" value="1"/>
</dbReference>
<dbReference type="InterPro" id="IPR036097">
    <property type="entry name" value="HisK_dim/P_sf"/>
</dbReference>
<dbReference type="InterPro" id="IPR003661">
    <property type="entry name" value="HisK_dim/P_dom"/>
</dbReference>
<dbReference type="EC" id="2.7.13.3" evidence="3"/>
<comment type="subcellular location">
    <subcellularLocation>
        <location evidence="2">Cell membrane</location>
        <topology evidence="2">Multi-pass membrane protein</topology>
    </subcellularLocation>
</comment>
<evidence type="ECO:0000256" key="5">
    <source>
        <dbReference type="ARBA" id="ARBA00022553"/>
    </source>
</evidence>
<keyword evidence="5" id="KW-0597">Phosphoprotein</keyword>
<dbReference type="InterPro" id="IPR005467">
    <property type="entry name" value="His_kinase_dom"/>
</dbReference>
<dbReference type="InterPro" id="IPR036890">
    <property type="entry name" value="HATPase_C_sf"/>
</dbReference>
<evidence type="ECO:0000256" key="2">
    <source>
        <dbReference type="ARBA" id="ARBA00004651"/>
    </source>
</evidence>
<keyword evidence="13" id="KW-1185">Reference proteome</keyword>
<dbReference type="PANTHER" id="PTHR44936:SF10">
    <property type="entry name" value="SENSOR PROTEIN RSTB"/>
    <property type="match status" value="1"/>
</dbReference>
<dbReference type="PANTHER" id="PTHR44936">
    <property type="entry name" value="SENSOR PROTEIN CREC"/>
    <property type="match status" value="1"/>
</dbReference>
<dbReference type="SMART" id="SM00387">
    <property type="entry name" value="HATPase_c"/>
    <property type="match status" value="1"/>
</dbReference>
<dbReference type="InterPro" id="IPR004358">
    <property type="entry name" value="Sig_transdc_His_kin-like_C"/>
</dbReference>
<keyword evidence="10" id="KW-0472">Membrane</keyword>
<dbReference type="GO" id="GO:0005886">
    <property type="term" value="C:plasma membrane"/>
    <property type="evidence" value="ECO:0007669"/>
    <property type="project" value="UniProtKB-SubCell"/>
</dbReference>
<dbReference type="PROSITE" id="PS50109">
    <property type="entry name" value="HIS_KIN"/>
    <property type="match status" value="1"/>
</dbReference>
<dbReference type="GO" id="GO:0005524">
    <property type="term" value="F:ATP binding"/>
    <property type="evidence" value="ECO:0007669"/>
    <property type="project" value="UniProtKB-KW"/>
</dbReference>
<name>A0A2W7PY12_9RHOB</name>
<evidence type="ECO:0000259" key="11">
    <source>
        <dbReference type="PROSITE" id="PS50109"/>
    </source>
</evidence>
<dbReference type="InterPro" id="IPR003594">
    <property type="entry name" value="HATPase_dom"/>
</dbReference>
<organism evidence="12 13">
    <name type="scientific">Palleronia aestuarii</name>
    <dbReference type="NCBI Taxonomy" id="568105"/>
    <lineage>
        <taxon>Bacteria</taxon>
        <taxon>Pseudomonadati</taxon>
        <taxon>Pseudomonadota</taxon>
        <taxon>Alphaproteobacteria</taxon>
        <taxon>Rhodobacterales</taxon>
        <taxon>Roseobacteraceae</taxon>
        <taxon>Palleronia</taxon>
    </lineage>
</organism>
<feature type="transmembrane region" description="Helical" evidence="10">
    <location>
        <begin position="29"/>
        <end position="48"/>
    </location>
</feature>
<comment type="catalytic activity">
    <reaction evidence="1">
        <text>ATP + protein L-histidine = ADP + protein N-phospho-L-histidine.</text>
        <dbReference type="EC" id="2.7.13.3"/>
    </reaction>
</comment>
<evidence type="ECO:0000313" key="13">
    <source>
        <dbReference type="Proteomes" id="UP000248916"/>
    </source>
</evidence>
<dbReference type="Pfam" id="PF02518">
    <property type="entry name" value="HATPase_c"/>
    <property type="match status" value="1"/>
</dbReference>
<keyword evidence="8 12" id="KW-0418">Kinase</keyword>
<evidence type="ECO:0000256" key="8">
    <source>
        <dbReference type="ARBA" id="ARBA00022777"/>
    </source>
</evidence>
<evidence type="ECO:0000256" key="3">
    <source>
        <dbReference type="ARBA" id="ARBA00012438"/>
    </source>
</evidence>
<dbReference type="SUPFAM" id="SSF47384">
    <property type="entry name" value="Homodimeric domain of signal transducing histidine kinase"/>
    <property type="match status" value="1"/>
</dbReference>